<keyword evidence="9 11" id="KW-0520">NAD</keyword>
<comment type="catalytic activity">
    <reaction evidence="10 11">
        <text>nicotinate beta-D-ribonucleotide + ATP + H(+) = deamido-NAD(+) + diphosphate</text>
        <dbReference type="Rhea" id="RHEA:22860"/>
        <dbReference type="ChEBI" id="CHEBI:15378"/>
        <dbReference type="ChEBI" id="CHEBI:30616"/>
        <dbReference type="ChEBI" id="CHEBI:33019"/>
        <dbReference type="ChEBI" id="CHEBI:57502"/>
        <dbReference type="ChEBI" id="CHEBI:58437"/>
        <dbReference type="EC" id="2.7.7.18"/>
    </reaction>
</comment>
<dbReference type="Pfam" id="PF01467">
    <property type="entry name" value="CTP_transf_like"/>
    <property type="match status" value="1"/>
</dbReference>
<gene>
    <name evidence="11 13" type="primary">nadD</name>
    <name evidence="13" type="ORF">EX242_01840</name>
</gene>
<sequence length="224" mass="25446">MTDHFSPKDKHNHLQALFGGTFDPIHFGHLRPVQALAQQVGLEKIILLPNHVPPHRPQPEATPLQRLEMVKLAVKNNPLFAIDTRELEKDSPSYTIETLSQLRQEMGPTQPLAFIIGQDSLLSINTWYEWEKILDNCHLLVCARPGYATQFTDPKMQAWLVQHQATTPSQLSQSANGYIFIGDTPLINISATEIREKLNAGDTCSELIPETVLQYIHQQHLYQR</sequence>
<dbReference type="NCBIfam" id="NF000839">
    <property type="entry name" value="PRK00071.1-1"/>
    <property type="match status" value="1"/>
</dbReference>
<feature type="domain" description="Cytidyltransferase-like" evidence="12">
    <location>
        <begin position="17"/>
        <end position="197"/>
    </location>
</feature>
<dbReference type="GO" id="GO:0009435">
    <property type="term" value="P:NAD+ biosynthetic process"/>
    <property type="evidence" value="ECO:0007669"/>
    <property type="project" value="UniProtKB-UniRule"/>
</dbReference>
<dbReference type="RefSeq" id="WP_131680482.1">
    <property type="nucleotide sequence ID" value="NZ_ABEXNG020000017.1"/>
</dbReference>
<dbReference type="EC" id="2.7.7.18" evidence="11"/>
<evidence type="ECO:0000256" key="7">
    <source>
        <dbReference type="ARBA" id="ARBA00022741"/>
    </source>
</evidence>
<comment type="caution">
    <text evidence="13">The sequence shown here is derived from an EMBL/GenBank/DDBJ whole genome shotgun (WGS) entry which is preliminary data.</text>
</comment>
<evidence type="ECO:0000259" key="12">
    <source>
        <dbReference type="Pfam" id="PF01467"/>
    </source>
</evidence>
<evidence type="ECO:0000313" key="13">
    <source>
        <dbReference type="EMBL" id="MBX6979012.1"/>
    </source>
</evidence>
<evidence type="ECO:0000256" key="5">
    <source>
        <dbReference type="ARBA" id="ARBA00022679"/>
    </source>
</evidence>
<dbReference type="PANTHER" id="PTHR39321:SF3">
    <property type="entry name" value="PHOSPHOPANTETHEINE ADENYLYLTRANSFERASE"/>
    <property type="match status" value="1"/>
</dbReference>
<dbReference type="InterPro" id="IPR004821">
    <property type="entry name" value="Cyt_trans-like"/>
</dbReference>
<dbReference type="GO" id="GO:0005524">
    <property type="term" value="F:ATP binding"/>
    <property type="evidence" value="ECO:0007669"/>
    <property type="project" value="UniProtKB-KW"/>
</dbReference>
<dbReference type="CDD" id="cd02165">
    <property type="entry name" value="NMNAT"/>
    <property type="match status" value="1"/>
</dbReference>
<evidence type="ECO:0000256" key="10">
    <source>
        <dbReference type="ARBA" id="ARBA00048721"/>
    </source>
</evidence>
<dbReference type="Gene3D" id="3.40.50.620">
    <property type="entry name" value="HUPs"/>
    <property type="match status" value="1"/>
</dbReference>
<protein>
    <recommendedName>
        <fullName evidence="11">Probable nicotinate-nucleotide adenylyltransferase</fullName>
        <ecNumber evidence="11">2.7.7.18</ecNumber>
    </recommendedName>
    <alternativeName>
        <fullName evidence="11">Deamido-NAD(+) diphosphorylase</fullName>
    </alternativeName>
    <alternativeName>
        <fullName evidence="11">Deamido-NAD(+) pyrophosphorylase</fullName>
    </alternativeName>
    <alternativeName>
        <fullName evidence="11">Nicotinate mononucleotide adenylyltransferase</fullName>
        <shortName evidence="11">NaMN adenylyltransferase</shortName>
    </alternativeName>
</protein>
<evidence type="ECO:0000256" key="11">
    <source>
        <dbReference type="HAMAP-Rule" id="MF_00244"/>
    </source>
</evidence>
<evidence type="ECO:0000256" key="4">
    <source>
        <dbReference type="ARBA" id="ARBA00022642"/>
    </source>
</evidence>
<dbReference type="Proteomes" id="UP000824410">
    <property type="component" value="Unassembled WGS sequence"/>
</dbReference>
<dbReference type="HAMAP" id="MF_00244">
    <property type="entry name" value="NaMN_adenylyltr"/>
    <property type="match status" value="1"/>
</dbReference>
<comment type="pathway">
    <text evidence="2 11">Cofactor biosynthesis; NAD(+) biosynthesis; deamido-NAD(+) from nicotinate D-ribonucleotide: step 1/1.</text>
</comment>
<name>A0A8E4CUW6_PRORE</name>
<organism evidence="13 14">
    <name type="scientific">Providencia rettgeri</name>
    <dbReference type="NCBI Taxonomy" id="587"/>
    <lineage>
        <taxon>Bacteria</taxon>
        <taxon>Pseudomonadati</taxon>
        <taxon>Pseudomonadota</taxon>
        <taxon>Gammaproteobacteria</taxon>
        <taxon>Enterobacterales</taxon>
        <taxon>Morganellaceae</taxon>
        <taxon>Providencia</taxon>
    </lineage>
</organism>
<dbReference type="SUPFAM" id="SSF52374">
    <property type="entry name" value="Nucleotidylyl transferase"/>
    <property type="match status" value="1"/>
</dbReference>
<keyword evidence="8 11" id="KW-0067">ATP-binding</keyword>
<dbReference type="NCBIfam" id="TIGR00482">
    <property type="entry name" value="nicotinate (nicotinamide) nucleotide adenylyltransferase"/>
    <property type="match status" value="1"/>
</dbReference>
<dbReference type="NCBIfam" id="NF000840">
    <property type="entry name" value="PRK00071.1-3"/>
    <property type="match status" value="1"/>
</dbReference>
<comment type="similarity">
    <text evidence="3 11">Belongs to the NadD family.</text>
</comment>
<keyword evidence="7 11" id="KW-0547">Nucleotide-binding</keyword>
<dbReference type="PANTHER" id="PTHR39321">
    <property type="entry name" value="NICOTINATE-NUCLEOTIDE ADENYLYLTRANSFERASE-RELATED"/>
    <property type="match status" value="1"/>
</dbReference>
<dbReference type="InterPro" id="IPR005248">
    <property type="entry name" value="NadD/NMNAT"/>
</dbReference>
<comment type="function">
    <text evidence="1 11">Catalyzes the reversible adenylation of nicotinate mononucleotide (NaMN) to nicotinic acid adenine dinucleotide (NaAD).</text>
</comment>
<keyword evidence="5 11" id="KW-0808">Transferase</keyword>
<evidence type="ECO:0000256" key="3">
    <source>
        <dbReference type="ARBA" id="ARBA00009014"/>
    </source>
</evidence>
<evidence type="ECO:0000256" key="6">
    <source>
        <dbReference type="ARBA" id="ARBA00022695"/>
    </source>
</evidence>
<keyword evidence="4 11" id="KW-0662">Pyridine nucleotide biosynthesis</keyword>
<dbReference type="FunFam" id="3.40.50.620:FF:000039">
    <property type="entry name" value="Probable nicotinate-nucleotide adenylyltransferase"/>
    <property type="match status" value="1"/>
</dbReference>
<evidence type="ECO:0000256" key="1">
    <source>
        <dbReference type="ARBA" id="ARBA00002324"/>
    </source>
</evidence>
<evidence type="ECO:0000313" key="14">
    <source>
        <dbReference type="Proteomes" id="UP000824410"/>
    </source>
</evidence>
<dbReference type="GO" id="GO:0004515">
    <property type="term" value="F:nicotinate-nucleotide adenylyltransferase activity"/>
    <property type="evidence" value="ECO:0007669"/>
    <property type="project" value="UniProtKB-UniRule"/>
</dbReference>
<evidence type="ECO:0000256" key="2">
    <source>
        <dbReference type="ARBA" id="ARBA00005019"/>
    </source>
</evidence>
<reference evidence="13" key="1">
    <citation type="submission" date="2019-02" db="EMBL/GenBank/DDBJ databases">
        <title>Genomic characterization of isolates from hospital effluents in KZN, South Africa.</title>
        <authorList>
            <person name="Ntshobeni N."/>
            <person name="Allam M."/>
            <person name="Ismail A."/>
            <person name="Amoako D."/>
            <person name="Essack S."/>
            <person name="Chenia H."/>
        </authorList>
    </citation>
    <scope>NUCLEOTIDE SEQUENCE</scope>
    <source>
        <strain evidence="13">AFE97_S1</strain>
    </source>
</reference>
<keyword evidence="6 11" id="KW-0548">Nucleotidyltransferase</keyword>
<dbReference type="InterPro" id="IPR014729">
    <property type="entry name" value="Rossmann-like_a/b/a_fold"/>
</dbReference>
<evidence type="ECO:0000256" key="9">
    <source>
        <dbReference type="ARBA" id="ARBA00023027"/>
    </source>
</evidence>
<dbReference type="EMBL" id="SHDO01000003">
    <property type="protein sequence ID" value="MBX6979012.1"/>
    <property type="molecule type" value="Genomic_DNA"/>
</dbReference>
<evidence type="ECO:0000256" key="8">
    <source>
        <dbReference type="ARBA" id="ARBA00022840"/>
    </source>
</evidence>
<accession>A0A8E4CUW6</accession>
<proteinExistence type="inferred from homology"/>
<dbReference type="NCBIfam" id="TIGR00125">
    <property type="entry name" value="cyt_tran_rel"/>
    <property type="match status" value="1"/>
</dbReference>
<dbReference type="AlphaFoldDB" id="A0A8E4CUW6"/>